<dbReference type="EMBL" id="SZUV01000001">
    <property type="protein sequence ID" value="TQN50774.1"/>
    <property type="molecule type" value="Genomic_DNA"/>
</dbReference>
<name>A0A543Q354_ACITH</name>
<evidence type="ECO:0000313" key="1">
    <source>
        <dbReference type="EMBL" id="TQN50774.1"/>
    </source>
</evidence>
<dbReference type="AlphaFoldDB" id="A0A543Q354"/>
<dbReference type="Proteomes" id="UP000315403">
    <property type="component" value="Unassembled WGS sequence"/>
</dbReference>
<proteinExistence type="predicted"/>
<protein>
    <submittedName>
        <fullName evidence="1">Uncharacterized protein</fullName>
    </submittedName>
</protein>
<gene>
    <name evidence="1" type="ORF">DLNHIDIE_00629</name>
</gene>
<evidence type="ECO:0000313" key="2">
    <source>
        <dbReference type="Proteomes" id="UP000315403"/>
    </source>
</evidence>
<comment type="caution">
    <text evidence="1">The sequence shown here is derived from an EMBL/GenBank/DDBJ whole genome shotgun (WGS) entry which is preliminary data.</text>
</comment>
<organism evidence="1 2">
    <name type="scientific">Acidithiobacillus thiooxidans ATCC 19377</name>
    <dbReference type="NCBI Taxonomy" id="637390"/>
    <lineage>
        <taxon>Bacteria</taxon>
        <taxon>Pseudomonadati</taxon>
        <taxon>Pseudomonadota</taxon>
        <taxon>Acidithiobacillia</taxon>
        <taxon>Acidithiobacillales</taxon>
        <taxon>Acidithiobacillaceae</taxon>
        <taxon>Acidithiobacillus</taxon>
    </lineage>
</organism>
<sequence length="495" mass="50350">MDVAAGRDVVVVLFQFVVVDDAAEFFGFAPADEGVGDALDAGFGDEVLGVALFEDLGGVDKQDLALARLRLGLVEEQHDAGGGGVVEEVFGQVEHALNEVVVDEPLADGLFLVGASIARSARDGAGVEDDGGAAAGVQAGVDVLDPAPVGGGFAGKAGPGGEAVEFVVVVVGLGEPVLIPHGIGDDAVEGAELAFAPEFGVLEGVADLDLALHVVNDHVHVGHGPGLGGEFLAEQFERGDAALLALGVFLHGDLAFHEQAAGAAGGVVDFHAGLRLEHAGHDGADLGRSIELAGALAAAFGELADQVFVALADDVGLDVVETEALGADGLDEVGEAVVVEVTLAVGGGVEIDTVDDALQKRVCPGDGAHVGGDAFADLVGELADDGPDGLLGIVRHEGEVKADEFVVGLGELESLLARANLGSDAVQFVIEDVAKAPGENEREDVVLVFRRVLGATDGTRGVPDPGFERFVFTVIVCQLRLIRSNRNHFSPISDA</sequence>
<accession>A0A543Q354</accession>
<reference evidence="1 2" key="1">
    <citation type="submission" date="2019-03" db="EMBL/GenBank/DDBJ databases">
        <title>New insights into Acidothiobacillus thiooxidans sulfur metabolism through coupled gene expression, solution geochemistry, microscopy and spectroscopy analyses.</title>
        <authorList>
            <person name="Camacho D."/>
            <person name="Frazao R."/>
            <person name="Fouillen A."/>
            <person name="Nanci A."/>
            <person name="Lang B.F."/>
            <person name="Apte S.C."/>
            <person name="Baron C."/>
            <person name="Warren L.A."/>
        </authorList>
    </citation>
    <scope>NUCLEOTIDE SEQUENCE [LARGE SCALE GENOMIC DNA]</scope>
    <source>
        <strain evidence="1 2">ATCC 19377</strain>
    </source>
</reference>